<comment type="caution">
    <text evidence="1">The sequence shown here is derived from an EMBL/GenBank/DDBJ whole genome shotgun (WGS) entry which is preliminary data.</text>
</comment>
<keyword evidence="2" id="KW-1185">Reference proteome</keyword>
<organism evidence="1 2">
    <name type="scientific">Dreissena polymorpha</name>
    <name type="common">Zebra mussel</name>
    <name type="synonym">Mytilus polymorpha</name>
    <dbReference type="NCBI Taxonomy" id="45954"/>
    <lineage>
        <taxon>Eukaryota</taxon>
        <taxon>Metazoa</taxon>
        <taxon>Spiralia</taxon>
        <taxon>Lophotrochozoa</taxon>
        <taxon>Mollusca</taxon>
        <taxon>Bivalvia</taxon>
        <taxon>Autobranchia</taxon>
        <taxon>Heteroconchia</taxon>
        <taxon>Euheterodonta</taxon>
        <taxon>Imparidentia</taxon>
        <taxon>Neoheterodontei</taxon>
        <taxon>Myida</taxon>
        <taxon>Dreissenoidea</taxon>
        <taxon>Dreissenidae</taxon>
        <taxon>Dreissena</taxon>
    </lineage>
</organism>
<dbReference type="Proteomes" id="UP000828390">
    <property type="component" value="Unassembled WGS sequence"/>
</dbReference>
<reference evidence="1" key="1">
    <citation type="journal article" date="2019" name="bioRxiv">
        <title>The Genome of the Zebra Mussel, Dreissena polymorpha: A Resource for Invasive Species Research.</title>
        <authorList>
            <person name="McCartney M.A."/>
            <person name="Auch B."/>
            <person name="Kono T."/>
            <person name="Mallez S."/>
            <person name="Zhang Y."/>
            <person name="Obille A."/>
            <person name="Becker A."/>
            <person name="Abrahante J.E."/>
            <person name="Garbe J."/>
            <person name="Badalamenti J.P."/>
            <person name="Herman A."/>
            <person name="Mangelson H."/>
            <person name="Liachko I."/>
            <person name="Sullivan S."/>
            <person name="Sone E.D."/>
            <person name="Koren S."/>
            <person name="Silverstein K.A.T."/>
            <person name="Beckman K.B."/>
            <person name="Gohl D.M."/>
        </authorList>
    </citation>
    <scope>NUCLEOTIDE SEQUENCE</scope>
    <source>
        <strain evidence="1">Duluth1</strain>
        <tissue evidence="1">Whole animal</tissue>
    </source>
</reference>
<reference evidence="1" key="2">
    <citation type="submission" date="2020-11" db="EMBL/GenBank/DDBJ databases">
        <authorList>
            <person name="McCartney M.A."/>
            <person name="Auch B."/>
            <person name="Kono T."/>
            <person name="Mallez S."/>
            <person name="Becker A."/>
            <person name="Gohl D.M."/>
            <person name="Silverstein K.A.T."/>
            <person name="Koren S."/>
            <person name="Bechman K.B."/>
            <person name="Herman A."/>
            <person name="Abrahante J.E."/>
            <person name="Garbe J."/>
        </authorList>
    </citation>
    <scope>NUCLEOTIDE SEQUENCE</scope>
    <source>
        <strain evidence="1">Duluth1</strain>
        <tissue evidence="1">Whole animal</tissue>
    </source>
</reference>
<proteinExistence type="predicted"/>
<accession>A0A9D4MUD4</accession>
<evidence type="ECO:0000313" key="2">
    <source>
        <dbReference type="Proteomes" id="UP000828390"/>
    </source>
</evidence>
<gene>
    <name evidence="1" type="ORF">DPMN_005323</name>
</gene>
<evidence type="ECO:0000313" key="1">
    <source>
        <dbReference type="EMBL" id="KAH3881397.1"/>
    </source>
</evidence>
<sequence length="104" mass="11844">MATLLSVMDEFVGSLPTRGAFSHYLLHRHQGNGLDNVPLAIELYRALGSQTAQQTSRTRERVEKLAHNGHAKKKLVTTDQSIIRLARDRNTGRHDEKRFDQPLR</sequence>
<protein>
    <submittedName>
        <fullName evidence="1">Uncharacterized protein</fullName>
    </submittedName>
</protein>
<dbReference type="AlphaFoldDB" id="A0A9D4MUD4"/>
<name>A0A9D4MUD4_DREPO</name>
<dbReference type="EMBL" id="JAIWYP010000001">
    <property type="protein sequence ID" value="KAH3881397.1"/>
    <property type="molecule type" value="Genomic_DNA"/>
</dbReference>